<dbReference type="InterPro" id="IPR019451">
    <property type="entry name" value="Rtp1_C1"/>
</dbReference>
<protein>
    <recommendedName>
        <fullName evidence="6">RTP1_C1 domain-containing protein</fullName>
    </recommendedName>
</protein>
<dbReference type="InterPro" id="IPR011989">
    <property type="entry name" value="ARM-like"/>
</dbReference>
<dbReference type="WBParaSite" id="TREG1_55370.1">
    <property type="protein sequence ID" value="TREG1_55370.1"/>
    <property type="gene ID" value="TREG1_55370"/>
</dbReference>
<dbReference type="InterPro" id="IPR016024">
    <property type="entry name" value="ARM-type_fold"/>
</dbReference>
<dbReference type="SUPFAM" id="SSF48371">
    <property type="entry name" value="ARM repeat"/>
    <property type="match status" value="1"/>
</dbReference>
<dbReference type="Pfam" id="PF25267">
    <property type="entry name" value="TANGO6_N"/>
    <property type="match status" value="1"/>
</dbReference>
<comment type="similarity">
    <text evidence="1">Belongs to the Tango6 family.</text>
</comment>
<name>A0AA85JT04_TRIRE</name>
<dbReference type="Proteomes" id="UP000050795">
    <property type="component" value="Unassembled WGS sequence"/>
</dbReference>
<proteinExistence type="inferred from homology"/>
<dbReference type="AlphaFoldDB" id="A0AA85JT04"/>
<keyword evidence="4" id="KW-1185">Reference proteome</keyword>
<evidence type="ECO:0008006" key="6">
    <source>
        <dbReference type="Google" id="ProtNLM"/>
    </source>
</evidence>
<dbReference type="PANTHER" id="PTHR20959:SF1">
    <property type="entry name" value="TRANSPORT AND GOLGI ORGANIZATION PROTEIN 6 HOMOLOG"/>
    <property type="match status" value="1"/>
</dbReference>
<feature type="domain" description="RNA polymerase II assembly factor Rtp1 C-terminal" evidence="2">
    <location>
        <begin position="915"/>
        <end position="1049"/>
    </location>
</feature>
<feature type="domain" description="TANGO6 N-terminal" evidence="3">
    <location>
        <begin position="87"/>
        <end position="266"/>
    </location>
</feature>
<reference evidence="5" key="2">
    <citation type="submission" date="2023-11" db="UniProtKB">
        <authorList>
            <consortium name="WormBaseParasite"/>
        </authorList>
    </citation>
    <scope>IDENTIFICATION</scope>
</reference>
<evidence type="ECO:0000313" key="5">
    <source>
        <dbReference type="WBParaSite" id="TREG1_55370.1"/>
    </source>
</evidence>
<dbReference type="Gene3D" id="1.25.10.10">
    <property type="entry name" value="Leucine-rich Repeat Variant"/>
    <property type="match status" value="1"/>
</dbReference>
<accession>A0AA85JT04</accession>
<sequence length="1203" mass="135424">MDDVRLLFSRVGRLLPSSNFSDPNLSARLNECIEAYLKEADDASLISDVDGVVVDEAFYLCCMHFLYASEDIYNRKRNNDTSEVPLFSVPQEEKLSKCIEFVVGLGIYPLLDSGVSFPLSMRLESYENFFFSERKSDERRFEKLMKIIKCLLCLQRSKSFQLQRLISSTSFLGDLIASLFQSAYGMDLYMKNNNFTSEKISSLMACACESRKIIWKLLLDLPRHIAMKELMILQGGSSSNNKVKGAVQLPKAPNWLRKSCGRLLSRLLVHPVVVNDKENNMNTSKNTRHLGVKSMLLASISLCPGIIPSTGKITSVDPRIRPKMISTLANILTTIPEFVRCLNDGSGGQSNSNYEKYCSLICNQLLEILQLKNTLMDSENDSGAISLFFYDTAIKTVHELCQKFSDLGKNLLLWPLIGLLREFCQIPSDIPKEKLITNTELSPFDLTVKRQLASQYELARLLEYLKHLLDCPEPSSVIVQEICKLSRPLFLLLAQTIEDEKEANDESGSCYTSLKEFLIQMLINLLSCSSVTRLNRLSLIRSWFNLPLPSLEFMPLELRNELSSSSNPIDLLSAYTCHENMMFKSLPKVHFVESSSSQTVTDVDLNKPASIYVPYTCVLMNQQSIHTINVVLLCRMSPIPPANHSSAAAATANDDGEEHVSCHLRHLINEKENETSRQQSEITTHVDLFLSLITDIHFTSQAIFESLNKVNILQDEKCSITETGTVCALLASAMLESLDDLIWPQDVNQACNLFQALFSRFVSLLQHVDNHEYVEFLHEMLSQLLGILAFYANKLGPVADNGKASARDEFACLLPVLNQLERVIEPMTKRMGPSTLNLLQCIKVTLATRGAIPCNNLSSTDCINNSGVPEKYDSMEIKPANSQSKQPCKLIEEVTTSNNENVEQPVNNQPIDPALQKIFEELRDPLIPVQGHALIMLSRLLESKDSCITGHEQLIFEVLTNYLSHTDSYIYLSAIRCLSAMGRILTDKVLNLLLNQFCKSIHHSTQTTTTNTTTANKPINTFTNDDHNIEYKLKLTESVMRILSNLGDMAPKYRTEVFNTFVIGCKSSDELIRAACLSNIAELVRLLKYAIHPVIYEIFTLVEIHLCQDTSHIVRKAGAYLARSIFLSGNNENDRIPPWIPEDILRDLNRLLTTRRSIEKDASVQEQIEAALAQLDLCTRNTVFLKPDSPSTLVKQIRILNPP</sequence>
<dbReference type="GO" id="GO:0009306">
    <property type="term" value="P:protein secretion"/>
    <property type="evidence" value="ECO:0007669"/>
    <property type="project" value="TreeGrafter"/>
</dbReference>
<evidence type="ECO:0000313" key="4">
    <source>
        <dbReference type="Proteomes" id="UP000050795"/>
    </source>
</evidence>
<dbReference type="PANTHER" id="PTHR20959">
    <property type="entry name" value="TRANSPORT AND GOLGI ORGANIZATION PROTEIN 6 FAMILY MEMBER"/>
    <property type="match status" value="1"/>
</dbReference>
<dbReference type="InterPro" id="IPR039600">
    <property type="entry name" value="TANGO6/Rtp1"/>
</dbReference>
<evidence type="ECO:0000256" key="1">
    <source>
        <dbReference type="ARBA" id="ARBA00005724"/>
    </source>
</evidence>
<evidence type="ECO:0000259" key="3">
    <source>
        <dbReference type="Pfam" id="PF25267"/>
    </source>
</evidence>
<dbReference type="InterPro" id="IPR057347">
    <property type="entry name" value="TANGO6_N"/>
</dbReference>
<dbReference type="Pfam" id="PF10363">
    <property type="entry name" value="RTP1_C1"/>
    <property type="match status" value="1"/>
</dbReference>
<reference evidence="4" key="1">
    <citation type="submission" date="2022-06" db="EMBL/GenBank/DDBJ databases">
        <authorList>
            <person name="Berger JAMES D."/>
            <person name="Berger JAMES D."/>
        </authorList>
    </citation>
    <scope>NUCLEOTIDE SEQUENCE [LARGE SCALE GENOMIC DNA]</scope>
</reference>
<organism evidence="4 5">
    <name type="scientific">Trichobilharzia regenti</name>
    <name type="common">Nasal bird schistosome</name>
    <dbReference type="NCBI Taxonomy" id="157069"/>
    <lineage>
        <taxon>Eukaryota</taxon>
        <taxon>Metazoa</taxon>
        <taxon>Spiralia</taxon>
        <taxon>Lophotrochozoa</taxon>
        <taxon>Platyhelminthes</taxon>
        <taxon>Trematoda</taxon>
        <taxon>Digenea</taxon>
        <taxon>Strigeidida</taxon>
        <taxon>Schistosomatoidea</taxon>
        <taxon>Schistosomatidae</taxon>
        <taxon>Trichobilharzia</taxon>
    </lineage>
</organism>
<evidence type="ECO:0000259" key="2">
    <source>
        <dbReference type="Pfam" id="PF10363"/>
    </source>
</evidence>